<feature type="transmembrane region" description="Helical" evidence="14">
    <location>
        <begin position="415"/>
        <end position="436"/>
    </location>
</feature>
<keyword evidence="10 14" id="KW-0472">Membrane</keyword>
<comment type="subcellular location">
    <subcellularLocation>
        <location evidence="1">Cell membrane</location>
        <topology evidence="1">Multi-pass membrane protein</topology>
    </subcellularLocation>
</comment>
<evidence type="ECO:0000256" key="3">
    <source>
        <dbReference type="ARBA" id="ARBA00022448"/>
    </source>
</evidence>
<keyword evidence="6" id="KW-0769">Symport</keyword>
<evidence type="ECO:0000256" key="10">
    <source>
        <dbReference type="ARBA" id="ARBA00023136"/>
    </source>
</evidence>
<feature type="transmembrane region" description="Helical" evidence="14">
    <location>
        <begin position="309"/>
        <end position="328"/>
    </location>
</feature>
<comment type="caution">
    <text evidence="15">The sequence shown here is derived from an EMBL/GenBank/DDBJ whole genome shotgun (WGS) entry which is preliminary data.</text>
</comment>
<evidence type="ECO:0000256" key="13">
    <source>
        <dbReference type="RuleBase" id="RU362091"/>
    </source>
</evidence>
<proteinExistence type="inferred from homology"/>
<keyword evidence="3" id="KW-0813">Transport</keyword>
<evidence type="ECO:0000256" key="2">
    <source>
        <dbReference type="ARBA" id="ARBA00006434"/>
    </source>
</evidence>
<evidence type="ECO:0000256" key="7">
    <source>
        <dbReference type="ARBA" id="ARBA00022989"/>
    </source>
</evidence>
<feature type="transmembrane region" description="Helical" evidence="14">
    <location>
        <begin position="201"/>
        <end position="219"/>
    </location>
</feature>
<evidence type="ECO:0000256" key="14">
    <source>
        <dbReference type="SAM" id="Phobius"/>
    </source>
</evidence>
<keyword evidence="8" id="KW-0915">Sodium</keyword>
<evidence type="ECO:0000256" key="11">
    <source>
        <dbReference type="ARBA" id="ARBA00023201"/>
    </source>
</evidence>
<gene>
    <name evidence="15" type="primary">sglT_1</name>
    <name evidence="15" type="ORF">KOR42_06990</name>
</gene>
<dbReference type="EMBL" id="SIHI01000001">
    <property type="protein sequence ID" value="TWT57339.1"/>
    <property type="molecule type" value="Genomic_DNA"/>
</dbReference>
<keyword evidence="4" id="KW-1003">Cell membrane</keyword>
<evidence type="ECO:0000256" key="5">
    <source>
        <dbReference type="ARBA" id="ARBA00022692"/>
    </source>
</evidence>
<reference evidence="15 16" key="1">
    <citation type="submission" date="2019-02" db="EMBL/GenBank/DDBJ databases">
        <title>Deep-cultivation of Planctomycetes and their phenomic and genomic characterization uncovers novel biology.</title>
        <authorList>
            <person name="Wiegand S."/>
            <person name="Jogler M."/>
            <person name="Boedeker C."/>
            <person name="Pinto D."/>
            <person name="Vollmers J."/>
            <person name="Rivas-Marin E."/>
            <person name="Kohn T."/>
            <person name="Peeters S.H."/>
            <person name="Heuer A."/>
            <person name="Rast P."/>
            <person name="Oberbeckmann S."/>
            <person name="Bunk B."/>
            <person name="Jeske O."/>
            <person name="Meyerdierks A."/>
            <person name="Storesund J.E."/>
            <person name="Kallscheuer N."/>
            <person name="Luecker S."/>
            <person name="Lage O.M."/>
            <person name="Pohl T."/>
            <person name="Merkel B.J."/>
            <person name="Hornburger P."/>
            <person name="Mueller R.-W."/>
            <person name="Bruemmer F."/>
            <person name="Labrenz M."/>
            <person name="Spormann A.M."/>
            <person name="Op Den Camp H."/>
            <person name="Overmann J."/>
            <person name="Amann R."/>
            <person name="Jetten M.S.M."/>
            <person name="Mascher T."/>
            <person name="Medema M.H."/>
            <person name="Devos D.P."/>
            <person name="Kaster A.-K."/>
            <person name="Ovreas L."/>
            <person name="Rohde M."/>
            <person name="Galperin M.Y."/>
            <person name="Jogler C."/>
        </authorList>
    </citation>
    <scope>NUCLEOTIDE SEQUENCE [LARGE SCALE GENOMIC DNA]</scope>
    <source>
        <strain evidence="15 16">KOR42</strain>
    </source>
</reference>
<protein>
    <submittedName>
        <fullName evidence="15">Sodium/glucose cotransporter</fullName>
    </submittedName>
</protein>
<comment type="catalytic activity">
    <reaction evidence="12">
        <text>L-proline(in) + Na(+)(in) = L-proline(out) + Na(+)(out)</text>
        <dbReference type="Rhea" id="RHEA:28967"/>
        <dbReference type="ChEBI" id="CHEBI:29101"/>
        <dbReference type="ChEBI" id="CHEBI:60039"/>
    </reaction>
</comment>
<evidence type="ECO:0000256" key="8">
    <source>
        <dbReference type="ARBA" id="ARBA00023053"/>
    </source>
</evidence>
<sequence>MSNAVGPLFASVASSYLGLHWIDWAVLGVYLVGITALGVWSYRKVNDATDFFMGGRRFGKVFMMFFAFGAGTSSEHATSVSAGSFLNGLAGIWYQFLWLWATPFYWIIAPVMRRMRALTTSDFFEARYSVSTSVLYCILGICMSITFISASLFFGAKMVTGLTGGAFPVELAVAAMTTLFVIYGLAGGLGAAVITDFVQGILTIIFSFLLLPFALYYAAQVTGLDSGFEALHQGVPGFSGDEMLSLTLTAELAQKLGKEPITWFYIIMMSVNALIGIVVQPHIMGVCGAGKTEFEGRFGFTVGNFMKRLCTIAWTFIGLACVIIYLTPESEFITAERMAELNSDPAKMRDFADSVFGYAAHDLLPRISPGLVGLLFASLLAAIMSSCDAHMVMGSGLFTENLYKKFIHPNASKTTLVWVGRISGIGIVVLALLLMTQFRDVVQVLTRYVNAIPAFIGLAFWFGIVWRGFTSKAVWVSTLVAAGLWFLTTGHTPLAWISQMGDSPIIQRNIDYFPGLFREWLWSVVPQTKYELEVVQQLVVNGVPTEVTTTHASTSIPWQYAIYLGGGALAGVITSFLSARTSTPKLDHFFTLLRTPVRLGEKVDEPCTLPENPLPKESGKLIPLPDLEIPKPSVVGMVGFIISWIVVGILVAITWQLAQLGG</sequence>
<dbReference type="Proteomes" id="UP000317243">
    <property type="component" value="Unassembled WGS sequence"/>
</dbReference>
<dbReference type="PANTHER" id="PTHR48086">
    <property type="entry name" value="SODIUM/PROLINE SYMPORTER-RELATED"/>
    <property type="match status" value="1"/>
</dbReference>
<dbReference type="InterPro" id="IPR050277">
    <property type="entry name" value="Sodium:Solute_Symporter"/>
</dbReference>
<keyword evidence="11" id="KW-0739">Sodium transport</keyword>
<organism evidence="15 16">
    <name type="scientific">Thalassoglobus neptunius</name>
    <dbReference type="NCBI Taxonomy" id="1938619"/>
    <lineage>
        <taxon>Bacteria</taxon>
        <taxon>Pseudomonadati</taxon>
        <taxon>Planctomycetota</taxon>
        <taxon>Planctomycetia</taxon>
        <taxon>Planctomycetales</taxon>
        <taxon>Planctomycetaceae</taxon>
        <taxon>Thalassoglobus</taxon>
    </lineage>
</organism>
<comment type="similarity">
    <text evidence="2 13">Belongs to the sodium:solute symporter (SSF) (TC 2.A.21) family.</text>
</comment>
<dbReference type="InterPro" id="IPR001734">
    <property type="entry name" value="Na/solute_symporter"/>
</dbReference>
<keyword evidence="9" id="KW-0406">Ion transport</keyword>
<evidence type="ECO:0000313" key="15">
    <source>
        <dbReference type="EMBL" id="TWT57339.1"/>
    </source>
</evidence>
<name>A0A5C5X431_9PLAN</name>
<dbReference type="InterPro" id="IPR038377">
    <property type="entry name" value="Na/Glc_symporter_sf"/>
</dbReference>
<feature type="transmembrane region" description="Helical" evidence="14">
    <location>
        <begin position="171"/>
        <end position="194"/>
    </location>
</feature>
<evidence type="ECO:0000256" key="1">
    <source>
        <dbReference type="ARBA" id="ARBA00004651"/>
    </source>
</evidence>
<feature type="transmembrane region" description="Helical" evidence="14">
    <location>
        <begin position="473"/>
        <end position="494"/>
    </location>
</feature>
<dbReference type="GO" id="GO:0006814">
    <property type="term" value="P:sodium ion transport"/>
    <property type="evidence" value="ECO:0007669"/>
    <property type="project" value="UniProtKB-KW"/>
</dbReference>
<keyword evidence="16" id="KW-1185">Reference proteome</keyword>
<dbReference type="GO" id="GO:0005886">
    <property type="term" value="C:plasma membrane"/>
    <property type="evidence" value="ECO:0007669"/>
    <property type="project" value="UniProtKB-SubCell"/>
</dbReference>
<keyword evidence="7 14" id="KW-1133">Transmembrane helix</keyword>
<dbReference type="RefSeq" id="WP_146507181.1">
    <property type="nucleotide sequence ID" value="NZ_SIHI01000001.1"/>
</dbReference>
<dbReference type="GO" id="GO:0015293">
    <property type="term" value="F:symporter activity"/>
    <property type="evidence" value="ECO:0007669"/>
    <property type="project" value="UniProtKB-KW"/>
</dbReference>
<feature type="transmembrane region" description="Helical" evidence="14">
    <location>
        <begin position="133"/>
        <end position="156"/>
    </location>
</feature>
<evidence type="ECO:0000313" key="16">
    <source>
        <dbReference type="Proteomes" id="UP000317243"/>
    </source>
</evidence>
<dbReference type="OrthoDB" id="223206at2"/>
<feature type="transmembrane region" description="Helical" evidence="14">
    <location>
        <begin position="263"/>
        <end position="288"/>
    </location>
</feature>
<accession>A0A5C5X431</accession>
<dbReference type="PROSITE" id="PS50283">
    <property type="entry name" value="NA_SOLUT_SYMP_3"/>
    <property type="match status" value="1"/>
</dbReference>
<dbReference type="CDD" id="cd10322">
    <property type="entry name" value="SLC5sbd"/>
    <property type="match status" value="1"/>
</dbReference>
<feature type="transmembrane region" description="Helical" evidence="14">
    <location>
        <begin position="634"/>
        <end position="658"/>
    </location>
</feature>
<dbReference type="AlphaFoldDB" id="A0A5C5X431"/>
<feature type="transmembrane region" description="Helical" evidence="14">
    <location>
        <begin position="371"/>
        <end position="394"/>
    </location>
</feature>
<dbReference type="PANTHER" id="PTHR48086:SF3">
    <property type="entry name" value="SODIUM_PROLINE SYMPORTER"/>
    <property type="match status" value="1"/>
</dbReference>
<evidence type="ECO:0000256" key="12">
    <source>
        <dbReference type="ARBA" id="ARBA00033708"/>
    </source>
</evidence>
<evidence type="ECO:0000256" key="6">
    <source>
        <dbReference type="ARBA" id="ARBA00022847"/>
    </source>
</evidence>
<feature type="transmembrane region" description="Helical" evidence="14">
    <location>
        <begin position="92"/>
        <end position="112"/>
    </location>
</feature>
<evidence type="ECO:0000256" key="9">
    <source>
        <dbReference type="ARBA" id="ARBA00023065"/>
    </source>
</evidence>
<feature type="transmembrane region" description="Helical" evidence="14">
    <location>
        <begin position="560"/>
        <end position="579"/>
    </location>
</feature>
<feature type="transmembrane region" description="Helical" evidence="14">
    <location>
        <begin position="448"/>
        <end position="466"/>
    </location>
</feature>
<keyword evidence="5 14" id="KW-0812">Transmembrane</keyword>
<dbReference type="Pfam" id="PF00474">
    <property type="entry name" value="SSF"/>
    <property type="match status" value="1"/>
</dbReference>
<dbReference type="Gene3D" id="1.20.1730.10">
    <property type="entry name" value="Sodium/glucose cotransporter"/>
    <property type="match status" value="1"/>
</dbReference>
<feature type="transmembrane region" description="Helical" evidence="14">
    <location>
        <begin position="20"/>
        <end position="40"/>
    </location>
</feature>
<evidence type="ECO:0000256" key="4">
    <source>
        <dbReference type="ARBA" id="ARBA00022475"/>
    </source>
</evidence>